<evidence type="ECO:0000313" key="2">
    <source>
        <dbReference type="Proteomes" id="UP000694569"/>
    </source>
</evidence>
<evidence type="ECO:0000313" key="1">
    <source>
        <dbReference type="Ensembl" id="ENSLLEP00000021240.1"/>
    </source>
</evidence>
<proteinExistence type="predicted"/>
<reference evidence="1" key="2">
    <citation type="submission" date="2025-09" db="UniProtKB">
        <authorList>
            <consortium name="Ensembl"/>
        </authorList>
    </citation>
    <scope>IDENTIFICATION</scope>
</reference>
<dbReference type="OrthoDB" id="9344190at2759"/>
<protein>
    <submittedName>
        <fullName evidence="1">Uncharacterized protein</fullName>
    </submittedName>
</protein>
<reference evidence="1" key="1">
    <citation type="submission" date="2025-08" db="UniProtKB">
        <authorList>
            <consortium name="Ensembl"/>
        </authorList>
    </citation>
    <scope>IDENTIFICATION</scope>
</reference>
<dbReference type="GeneTree" id="ENSGT01150000289390"/>
<sequence>INITKKSKSPMLKRAGRDIIRANSSVRIPFAPFIRRRTLPILANLITLKSVGETKYSSMRSERTIPEKGNVQLITAQELMLYYIIFQRGAELRENGVLSIPFKHSKYSILT</sequence>
<dbReference type="Ensembl" id="ENSLLET00000022058.1">
    <property type="protein sequence ID" value="ENSLLEP00000021240.1"/>
    <property type="gene ID" value="ENSLLEG00000013435.1"/>
</dbReference>
<keyword evidence="2" id="KW-1185">Reference proteome</keyword>
<dbReference type="AlphaFoldDB" id="A0A8C5N3R0"/>
<accession>A0A8C5N3R0</accession>
<name>A0A8C5N3R0_9ANUR</name>
<organism evidence="1 2">
    <name type="scientific">Leptobrachium leishanense</name>
    <name type="common">Leishan spiny toad</name>
    <dbReference type="NCBI Taxonomy" id="445787"/>
    <lineage>
        <taxon>Eukaryota</taxon>
        <taxon>Metazoa</taxon>
        <taxon>Chordata</taxon>
        <taxon>Craniata</taxon>
        <taxon>Vertebrata</taxon>
        <taxon>Euteleostomi</taxon>
        <taxon>Amphibia</taxon>
        <taxon>Batrachia</taxon>
        <taxon>Anura</taxon>
        <taxon>Pelobatoidea</taxon>
        <taxon>Megophryidae</taxon>
        <taxon>Leptobrachium</taxon>
    </lineage>
</organism>
<dbReference type="Proteomes" id="UP000694569">
    <property type="component" value="Unplaced"/>
</dbReference>